<dbReference type="CDD" id="cd03801">
    <property type="entry name" value="GT4_PimA-like"/>
    <property type="match status" value="1"/>
</dbReference>
<feature type="domain" description="Glycosyl transferase family 1" evidence="1">
    <location>
        <begin position="207"/>
        <end position="315"/>
    </location>
</feature>
<proteinExistence type="predicted"/>
<reference evidence="3 4" key="1">
    <citation type="journal article" date="2015" name="Genome Announc.">
        <title>Complete Genome Sequence of Methylobacterium aquaticum Strain 22A, Isolated from Racomitrium japonicum Moss.</title>
        <authorList>
            <person name="Tani A."/>
            <person name="Ogura Y."/>
            <person name="Hayashi T."/>
            <person name="Kimbara K."/>
        </authorList>
    </citation>
    <scope>NUCLEOTIDE SEQUENCE [LARGE SCALE GENOMIC DNA]</scope>
    <source>
        <strain evidence="3 4">MA-22A</strain>
        <plasmid evidence="4">Plasmid pMaq22A_1p DNA</plasmid>
    </source>
</reference>
<accession>A0A0C6FW41</accession>
<dbReference type="AlphaFoldDB" id="A0A0C6FW41"/>
<dbReference type="Pfam" id="PF13439">
    <property type="entry name" value="Glyco_transf_4"/>
    <property type="match status" value="1"/>
</dbReference>
<dbReference type="Proteomes" id="UP000061432">
    <property type="component" value="Plasmid pMaq22A_1p"/>
</dbReference>
<organism evidence="3 4">
    <name type="scientific">Methylobacterium aquaticum</name>
    <dbReference type="NCBI Taxonomy" id="270351"/>
    <lineage>
        <taxon>Bacteria</taxon>
        <taxon>Pseudomonadati</taxon>
        <taxon>Pseudomonadota</taxon>
        <taxon>Alphaproteobacteria</taxon>
        <taxon>Hyphomicrobiales</taxon>
        <taxon>Methylobacteriaceae</taxon>
        <taxon>Methylobacterium</taxon>
    </lineage>
</organism>
<dbReference type="KEGG" id="maqu:Maq22A_1p38155"/>
<protein>
    <submittedName>
        <fullName evidence="3">Glycosyltransferase, cellobiosyl-diphosphoprenyl alpha-mannosyltransferase protein</fullName>
    </submittedName>
</protein>
<reference evidence="4" key="2">
    <citation type="submission" date="2015-01" db="EMBL/GenBank/DDBJ databases">
        <title>Complete genome sequence of Methylobacterium aquaticum strain 22A.</title>
        <authorList>
            <person name="Tani A."/>
            <person name="Ogura Y."/>
            <person name="Hayashi T."/>
        </authorList>
    </citation>
    <scope>NUCLEOTIDE SEQUENCE [LARGE SCALE GENOMIC DNA]</scope>
    <source>
        <strain evidence="4">MA-22A</strain>
        <plasmid evidence="4">Plasmid pMaq22A_1p DNA</plasmid>
    </source>
</reference>
<dbReference type="Pfam" id="PF00534">
    <property type="entry name" value="Glycos_transf_1"/>
    <property type="match status" value="1"/>
</dbReference>
<dbReference type="InterPro" id="IPR028098">
    <property type="entry name" value="Glyco_trans_4-like_N"/>
</dbReference>
<dbReference type="PANTHER" id="PTHR12526:SF638">
    <property type="entry name" value="SPORE COAT PROTEIN SA"/>
    <property type="match status" value="1"/>
</dbReference>
<keyword evidence="3" id="KW-0808">Transferase</keyword>
<keyword evidence="3" id="KW-0328">Glycosyltransferase</keyword>
<sequence>MSGATSPGEDPVMTSPARPLSILHVVRQFLPNRGGLEDVVANLAREQARLGHRVRVVTLDRLFSKPEVRLPARERLEGIDIERIPFSGSHRYPLAPSVFRHLGDADLVHVHAVDFFFDALAWARPFHRRPMVATTHGGFFHTNAHSRLKALWFSGPTRVSVRAYEGIVACSESDARMFAPITPAGVTVIPNGVDLDKFAGAASAAPRRALLTIGRFSHNKRLDRLLSAMRALGPGWRLRIVGVPSDVTVAALTAEIDRLGLTDAVTLHVGLDVPAVRELIGQSSLFVSASEYEGFGLALIEALSAGLVPVAHPNDAFAWLKERHPLISLCDFADPASAAGAIRDAYARLAEGRLDPGAASLPGAEDLSEYRWPRVAARYVALYEAALAGTGVGTGLRPSTSR</sequence>
<evidence type="ECO:0000259" key="1">
    <source>
        <dbReference type="Pfam" id="PF00534"/>
    </source>
</evidence>
<evidence type="ECO:0000259" key="2">
    <source>
        <dbReference type="Pfam" id="PF13439"/>
    </source>
</evidence>
<evidence type="ECO:0000313" key="4">
    <source>
        <dbReference type="Proteomes" id="UP000061432"/>
    </source>
</evidence>
<geneLocation type="plasmid" evidence="4">
    <name>pMaq22A_1p DNA</name>
</geneLocation>
<feature type="domain" description="Glycosyltransferase subfamily 4-like N-terminal" evidence="2">
    <location>
        <begin position="34"/>
        <end position="197"/>
    </location>
</feature>
<dbReference type="PATRIC" id="fig|270351.10.peg.6907"/>
<name>A0A0C6FW41_9HYPH</name>
<evidence type="ECO:0000313" key="3">
    <source>
        <dbReference type="EMBL" id="BAQ49794.1"/>
    </source>
</evidence>
<keyword evidence="3" id="KW-0614">Plasmid</keyword>
<dbReference type="InterPro" id="IPR001296">
    <property type="entry name" value="Glyco_trans_1"/>
</dbReference>
<dbReference type="GO" id="GO:0016757">
    <property type="term" value="F:glycosyltransferase activity"/>
    <property type="evidence" value="ECO:0007669"/>
    <property type="project" value="UniProtKB-KW"/>
</dbReference>
<dbReference type="EMBL" id="AP014705">
    <property type="protein sequence ID" value="BAQ49794.1"/>
    <property type="molecule type" value="Genomic_DNA"/>
</dbReference>
<dbReference type="PANTHER" id="PTHR12526">
    <property type="entry name" value="GLYCOSYLTRANSFERASE"/>
    <property type="match status" value="1"/>
</dbReference>
<dbReference type="SUPFAM" id="SSF53756">
    <property type="entry name" value="UDP-Glycosyltransferase/glycogen phosphorylase"/>
    <property type="match status" value="1"/>
</dbReference>
<gene>
    <name evidence="3" type="primary">rfaG</name>
    <name evidence="3" type="ORF">Maq22A_1p38155</name>
</gene>
<dbReference type="Gene3D" id="3.40.50.2000">
    <property type="entry name" value="Glycogen Phosphorylase B"/>
    <property type="match status" value="2"/>
</dbReference>